<dbReference type="AlphaFoldDB" id="A0A094QK79"/>
<dbReference type="InterPro" id="IPR036477">
    <property type="entry name" value="Formyl_transf_N_sf"/>
</dbReference>
<dbReference type="CDD" id="cd08646">
    <property type="entry name" value="FMT_core_Met-tRNA-FMT_N"/>
    <property type="match status" value="1"/>
</dbReference>
<dbReference type="InterPro" id="IPR011034">
    <property type="entry name" value="Formyl_transferase-like_C_sf"/>
</dbReference>
<comment type="similarity">
    <text evidence="1">Belongs to the Fmt family.</text>
</comment>
<dbReference type="NCBIfam" id="TIGR00460">
    <property type="entry name" value="fmt"/>
    <property type="match status" value="1"/>
</dbReference>
<evidence type="ECO:0000256" key="4">
    <source>
        <dbReference type="ARBA" id="ARBA00022917"/>
    </source>
</evidence>
<dbReference type="PANTHER" id="PTHR11138">
    <property type="entry name" value="METHIONYL-TRNA FORMYLTRANSFERASE"/>
    <property type="match status" value="1"/>
</dbReference>
<feature type="domain" description="Formyl transferase N-terminal" evidence="5">
    <location>
        <begin position="7"/>
        <end position="170"/>
    </location>
</feature>
<dbReference type="GO" id="GO:0004479">
    <property type="term" value="F:methionyl-tRNA formyltransferase activity"/>
    <property type="evidence" value="ECO:0007669"/>
    <property type="project" value="UniProtKB-EC"/>
</dbReference>
<keyword evidence="3" id="KW-0808">Transferase</keyword>
<evidence type="ECO:0000259" key="5">
    <source>
        <dbReference type="Pfam" id="PF00551"/>
    </source>
</evidence>
<comment type="caution">
    <text evidence="7">The sequence shown here is derived from an EMBL/GenBank/DDBJ whole genome shotgun (WGS) entry which is preliminary data.</text>
</comment>
<dbReference type="EC" id="2.1.2.9" evidence="2"/>
<dbReference type="Pfam" id="PF00551">
    <property type="entry name" value="Formyl_trans_N"/>
    <property type="match status" value="1"/>
</dbReference>
<dbReference type="SUPFAM" id="SSF50486">
    <property type="entry name" value="FMT C-terminal domain-like"/>
    <property type="match status" value="1"/>
</dbReference>
<evidence type="ECO:0000313" key="7">
    <source>
        <dbReference type="EMBL" id="KGA14851.1"/>
    </source>
</evidence>
<dbReference type="InterPro" id="IPR002376">
    <property type="entry name" value="Formyl_transf_N"/>
</dbReference>
<gene>
    <name evidence="7" type="ORF">GM50_18810</name>
</gene>
<organism evidence="7">
    <name type="scientific">freshwater metagenome</name>
    <dbReference type="NCBI Taxonomy" id="449393"/>
    <lineage>
        <taxon>unclassified sequences</taxon>
        <taxon>metagenomes</taxon>
        <taxon>ecological metagenomes</taxon>
    </lineage>
</organism>
<dbReference type="SUPFAM" id="SSF53328">
    <property type="entry name" value="Formyltransferase"/>
    <property type="match status" value="1"/>
</dbReference>
<dbReference type="InterPro" id="IPR041711">
    <property type="entry name" value="Met-tRNA-FMT_N"/>
</dbReference>
<evidence type="ECO:0000259" key="6">
    <source>
        <dbReference type="Pfam" id="PF02911"/>
    </source>
</evidence>
<name>A0A094QK79_9ZZZZ</name>
<accession>A0A094QK79</accession>
<evidence type="ECO:0000256" key="1">
    <source>
        <dbReference type="ARBA" id="ARBA00010699"/>
    </source>
</evidence>
<dbReference type="GO" id="GO:0005829">
    <property type="term" value="C:cytosol"/>
    <property type="evidence" value="ECO:0007669"/>
    <property type="project" value="TreeGrafter"/>
</dbReference>
<dbReference type="EMBL" id="JNSK01000115">
    <property type="protein sequence ID" value="KGA14851.1"/>
    <property type="molecule type" value="Genomic_DNA"/>
</dbReference>
<proteinExistence type="inferred from homology"/>
<protein>
    <recommendedName>
        <fullName evidence="2">methionyl-tRNA formyltransferase</fullName>
        <ecNumber evidence="2">2.1.2.9</ecNumber>
    </recommendedName>
</protein>
<dbReference type="InterPro" id="IPR005794">
    <property type="entry name" value="Fmt"/>
</dbReference>
<dbReference type="HAMAP" id="MF_00182">
    <property type="entry name" value="Formyl_trans"/>
    <property type="match status" value="1"/>
</dbReference>
<dbReference type="Pfam" id="PF02911">
    <property type="entry name" value="Formyl_trans_C"/>
    <property type="match status" value="1"/>
</dbReference>
<feature type="domain" description="Formyl transferase C-terminal" evidence="6">
    <location>
        <begin position="198"/>
        <end position="294"/>
    </location>
</feature>
<sequence length="303" mass="32977">MIVAVAATAHVAIPTLQWLLDSPHTLLKVITTPDSKSGRGKVLSPSSVAQWAQTHGIPLLKPDTDEQMQEAFTGADLVIAIAYGRILTKSILQIPKHGFLNLHFSLLPAYRGAAPVQRAIGNGETVTGISIFAIDENLDTGPIYSQKRYEIPKAASSDQVLDDLSYLGATAFEEVFKMIEESAAPTIQSSLGVSSAPKITKEEARINWSQESVKILNLIRAYTSSPGAWTLFRGSSMKITAANFSEITEAFSPGALHLYQKRVLIGTKDLPIEILRVIPSGKQEMSVKDWINGARINEGEFFD</sequence>
<evidence type="ECO:0000256" key="2">
    <source>
        <dbReference type="ARBA" id="ARBA00012261"/>
    </source>
</evidence>
<dbReference type="InterPro" id="IPR044135">
    <property type="entry name" value="Met-tRNA-FMT_C"/>
</dbReference>
<dbReference type="InterPro" id="IPR005793">
    <property type="entry name" value="Formyl_trans_C"/>
</dbReference>
<dbReference type="Gene3D" id="3.40.50.12230">
    <property type="match status" value="1"/>
</dbReference>
<dbReference type="CDD" id="cd08704">
    <property type="entry name" value="Met_tRNA_FMT_C"/>
    <property type="match status" value="1"/>
</dbReference>
<keyword evidence="4" id="KW-0648">Protein biosynthesis</keyword>
<reference evidence="7" key="1">
    <citation type="submission" date="2014-05" db="EMBL/GenBank/DDBJ databases">
        <title>Key roles for freshwater Actinobacteria revealed by deep metagenomic sequencing.</title>
        <authorList>
            <person name="Ghai R."/>
            <person name="Mizuno C.M."/>
            <person name="Picazo A."/>
            <person name="Camacho A."/>
            <person name="Rodriguez-Valera F."/>
        </authorList>
    </citation>
    <scope>NUCLEOTIDE SEQUENCE</scope>
</reference>
<dbReference type="PANTHER" id="PTHR11138:SF5">
    <property type="entry name" value="METHIONYL-TRNA FORMYLTRANSFERASE, MITOCHONDRIAL"/>
    <property type="match status" value="1"/>
</dbReference>
<evidence type="ECO:0000256" key="3">
    <source>
        <dbReference type="ARBA" id="ARBA00022679"/>
    </source>
</evidence>